<proteinExistence type="predicted"/>
<evidence type="ECO:0000259" key="1">
    <source>
        <dbReference type="PROSITE" id="PS50215"/>
    </source>
</evidence>
<dbReference type="PANTHER" id="PTHR11905">
    <property type="entry name" value="ADAM A DISINTEGRIN AND METALLOPROTEASE DOMAIN"/>
    <property type="match status" value="1"/>
</dbReference>
<evidence type="ECO:0000313" key="2">
    <source>
        <dbReference type="EMBL" id="RYU97488.1"/>
    </source>
</evidence>
<dbReference type="OrthoDB" id="9792152at2"/>
<dbReference type="Pfam" id="PF13688">
    <property type="entry name" value="Reprolysin_5"/>
    <property type="match status" value="1"/>
</dbReference>
<dbReference type="Pfam" id="PF19081">
    <property type="entry name" value="Ig_7"/>
    <property type="match status" value="6"/>
</dbReference>
<evidence type="ECO:0000313" key="3">
    <source>
        <dbReference type="Proteomes" id="UP000293162"/>
    </source>
</evidence>
<dbReference type="GO" id="GO:0004222">
    <property type="term" value="F:metalloendopeptidase activity"/>
    <property type="evidence" value="ECO:0007669"/>
    <property type="project" value="InterPro"/>
</dbReference>
<protein>
    <recommendedName>
        <fullName evidence="1">Peptidase M12B domain-containing protein</fullName>
    </recommendedName>
</protein>
<dbReference type="SUPFAM" id="SSF55486">
    <property type="entry name" value="Metalloproteases ('zincins'), catalytic domain"/>
    <property type="match status" value="1"/>
</dbReference>
<dbReference type="RefSeq" id="WP_130019270.1">
    <property type="nucleotide sequence ID" value="NZ_SEWF01000002.1"/>
</dbReference>
<dbReference type="EMBL" id="SEWF01000002">
    <property type="protein sequence ID" value="RYU97488.1"/>
    <property type="molecule type" value="Genomic_DNA"/>
</dbReference>
<sequence length="990" mass="102367">MKKIILLLLLVFEINLLLAQEKVDNLFTTPAFTNVQTLNNETKQFIDNLASARLLAIDQPKYNLLLNKKNAYTISIPTQNRGNIEVELTPATITSPAFKVRTQDGEIPFKLPSCYWGRVLGVDKSFVALTITDTGIEGIIDTENYRFTIGKIKDNSTNLHIIYETNDIPVNQPFETEEPIEVDTSLLNKINKKLTNDSLNKQTNNTSYGCRMIEIYMEADYSTYLDLGSNTNNVVNYVAAIFNNVAKLYVNEGISIVLSNLSIWTTTDRYVNAGNSLQALYIFDGYSFTGDLAHLLSTRSLGGGVAYISSGSSVYGNMTTRSVLQSCSPYYAYGVSGNLNTAVVNIPTYSWNVGVIAHELGHNFGLPHTHSCTWPGGAIDNCGPSAGYYEGSCSPPDIPYNTGTIMSYCHITNTGINFAYGFGTKPGDKLRAEVTAATCLGTTVITAPTVTSKSRCGAGSLTLNAANCTNGTLNWYASSVSTTVLGTGTSFTTPNLTTTTTYHVECLVLACSSTRTPVTATITSTPAVPTTTGNSRCGTGTVTLNAGGCSGGIINWYAASAGGNSLGTGTSFITPSISSSTTYYVSCTVGSCVSASRSSVIVTVTSAPAAPTATNKSRCGSGTVALSASGCSGGTINWYSAANGGSLLGSGANFTTPNISANTTYYVGCTLGNCLSNRLAVTATIIPAPAVPGATDKSRCGAGTVALSASGCSGGTINWYSAASGGSSLGSGANFTTPNLSVTTTYYVSCTIGSCVSGRAPIKAIISTNPAAPGLTSGKRCGTGTVTLMATGCSGGTINWYNTLSGGSSLGTGNNFTTPGISTTTTYYASCTVGLCTSGRASVVATINTPPAAPATTSRSRCGAGTVTLNASGCTGGTINWYAASSGGSSLGTGTSFITPGLSSTTAYYSSCTVGTCTSSRTVATATLNINLSFANINQQAGTYAVSQTITSKANVSTLTNYFAGKSITLSPGFQAGASEVFIARIQDCQ</sequence>
<dbReference type="NCBIfam" id="NF045639">
    <property type="entry name" value="GCX_COOH"/>
    <property type="match status" value="1"/>
</dbReference>
<dbReference type="PROSITE" id="PS50215">
    <property type="entry name" value="ADAM_MEPRO"/>
    <property type="match status" value="1"/>
</dbReference>
<dbReference type="AlphaFoldDB" id="A0A4Q5M506"/>
<dbReference type="GO" id="GO:0006508">
    <property type="term" value="P:proteolysis"/>
    <property type="evidence" value="ECO:0007669"/>
    <property type="project" value="InterPro"/>
</dbReference>
<dbReference type="InterPro" id="IPR001590">
    <property type="entry name" value="Peptidase_M12B"/>
</dbReference>
<comment type="caution">
    <text evidence="2">The sequence shown here is derived from an EMBL/GenBank/DDBJ whole genome shotgun (WGS) entry which is preliminary data.</text>
</comment>
<accession>A0A4Q5M506</accession>
<dbReference type="InterPro" id="IPR055015">
    <property type="entry name" value="GCX_COOH"/>
</dbReference>
<name>A0A4Q5M506_9BACT</name>
<dbReference type="InterPro" id="IPR024079">
    <property type="entry name" value="MetalloPept_cat_dom_sf"/>
</dbReference>
<dbReference type="InterPro" id="IPR044023">
    <property type="entry name" value="Ig_7"/>
</dbReference>
<dbReference type="Proteomes" id="UP000293162">
    <property type="component" value="Unassembled WGS sequence"/>
</dbReference>
<dbReference type="Gene3D" id="3.40.390.10">
    <property type="entry name" value="Collagenase (Catalytic Domain)"/>
    <property type="match status" value="1"/>
</dbReference>
<organism evidence="2 3">
    <name type="scientific">Emticicia agri</name>
    <dbReference type="NCBI Taxonomy" id="2492393"/>
    <lineage>
        <taxon>Bacteria</taxon>
        <taxon>Pseudomonadati</taxon>
        <taxon>Bacteroidota</taxon>
        <taxon>Cytophagia</taxon>
        <taxon>Cytophagales</taxon>
        <taxon>Leadbetterellaceae</taxon>
        <taxon>Emticicia</taxon>
    </lineage>
</organism>
<reference evidence="2 3" key="1">
    <citation type="submission" date="2019-02" db="EMBL/GenBank/DDBJ databases">
        <title>Bacterial novel species Emticicia sp. 17J42-9 isolated from soil.</title>
        <authorList>
            <person name="Jung H.-Y."/>
        </authorList>
    </citation>
    <scope>NUCLEOTIDE SEQUENCE [LARGE SCALE GENOMIC DNA]</scope>
    <source>
        <strain evidence="2 3">17J42-9</strain>
    </source>
</reference>
<keyword evidence="3" id="KW-1185">Reference proteome</keyword>
<dbReference type="PANTHER" id="PTHR11905:SF159">
    <property type="entry name" value="ADAM METALLOPROTEASE"/>
    <property type="match status" value="1"/>
</dbReference>
<feature type="domain" description="Peptidase M12B" evidence="1">
    <location>
        <begin position="211"/>
        <end position="393"/>
    </location>
</feature>
<gene>
    <name evidence="2" type="ORF">EWM59_02010</name>
</gene>